<gene>
    <name evidence="1" type="ORF">SAMN05720469_13424</name>
</gene>
<keyword evidence="2" id="KW-1185">Reference proteome</keyword>
<dbReference type="RefSeq" id="WP_073305843.1">
    <property type="nucleotide sequence ID" value="NZ_FRAW01000034.1"/>
</dbReference>
<reference evidence="2" key="1">
    <citation type="submission" date="2016-11" db="EMBL/GenBank/DDBJ databases">
        <authorList>
            <person name="Varghese N."/>
            <person name="Submissions S."/>
        </authorList>
    </citation>
    <scope>NUCLEOTIDE SEQUENCE [LARGE SCALE GENOMIC DNA]</scope>
    <source>
        <strain evidence="2">UWOS</strain>
    </source>
</reference>
<evidence type="ECO:0000313" key="1">
    <source>
        <dbReference type="EMBL" id="SHL09118.1"/>
    </source>
</evidence>
<organism evidence="1 2">
    <name type="scientific">Fibrobacter intestinalis</name>
    <dbReference type="NCBI Taxonomy" id="28122"/>
    <lineage>
        <taxon>Bacteria</taxon>
        <taxon>Pseudomonadati</taxon>
        <taxon>Fibrobacterota</taxon>
        <taxon>Fibrobacteria</taxon>
        <taxon>Fibrobacterales</taxon>
        <taxon>Fibrobacteraceae</taxon>
        <taxon>Fibrobacter</taxon>
    </lineage>
</organism>
<accession>A0A1M6XT89</accession>
<dbReference type="EMBL" id="FRAW01000034">
    <property type="protein sequence ID" value="SHL09118.1"/>
    <property type="molecule type" value="Genomic_DNA"/>
</dbReference>
<sequence length="212" mass="24685">MTAAIIFTLLLALLLFRAFVLHLRATDLDNPRFQSLPRESRLAILKERILESPSEKNLNNLGAFLLAEGIHVDMESYRPLLAEQLRISRQENAIALDNDLYIREAEWMDKISPFEFEIARKQKEDGKIDEFIRTYLQGVLRYYSDEKIEEALQNLTPDFPQAAEMLNAYRQLKALRDSSPADETSIEKLAQVKKEWMESLLHFISERKEQAN</sequence>
<protein>
    <submittedName>
        <fullName evidence="1">Uncharacterized protein</fullName>
    </submittedName>
</protein>
<evidence type="ECO:0000313" key="2">
    <source>
        <dbReference type="Proteomes" id="UP000184275"/>
    </source>
</evidence>
<dbReference type="AlphaFoldDB" id="A0A1M6XT89"/>
<dbReference type="Proteomes" id="UP000184275">
    <property type="component" value="Unassembled WGS sequence"/>
</dbReference>
<name>A0A1M6XT89_9BACT</name>
<proteinExistence type="predicted"/>